<reference evidence="2 3" key="1">
    <citation type="submission" date="2016-11" db="EMBL/GenBank/DDBJ databases">
        <authorList>
            <person name="Jaros S."/>
            <person name="Januszkiewicz K."/>
            <person name="Wedrychowicz H."/>
        </authorList>
    </citation>
    <scope>NUCLEOTIDE SEQUENCE [LARGE SCALE GENOMIC DNA]</scope>
    <source>
        <strain evidence="2 3">DSM 14809</strain>
    </source>
</reference>
<dbReference type="InterPro" id="IPR001387">
    <property type="entry name" value="Cro/C1-type_HTH"/>
</dbReference>
<dbReference type="InterPro" id="IPR010982">
    <property type="entry name" value="Lambda_DNA-bd_dom_sf"/>
</dbReference>
<keyword evidence="3" id="KW-1185">Reference proteome</keyword>
<sequence length="97" mass="11324">MPGKSSVRSNLQEKKSGLENVQKSAASENFVSLRKETGMNRKEFAEWMGIPYRTMQDWELGISKAPDYVYDLARYKVKNELEKGNLIRKQHLQKECR</sequence>
<dbReference type="Proteomes" id="UP000184185">
    <property type="component" value="Unassembled WGS sequence"/>
</dbReference>
<dbReference type="GO" id="GO:0003677">
    <property type="term" value="F:DNA binding"/>
    <property type="evidence" value="ECO:0007669"/>
    <property type="project" value="InterPro"/>
</dbReference>
<gene>
    <name evidence="2" type="ORF">SAMN02745725_02023</name>
</gene>
<feature type="compositionally biased region" description="Polar residues" evidence="1">
    <location>
        <begin position="1"/>
        <end position="10"/>
    </location>
</feature>
<dbReference type="EMBL" id="FQYQ01000013">
    <property type="protein sequence ID" value="SHJ22022.1"/>
    <property type="molecule type" value="Genomic_DNA"/>
</dbReference>
<dbReference type="SUPFAM" id="SSF47413">
    <property type="entry name" value="lambda repressor-like DNA-binding domains"/>
    <property type="match status" value="1"/>
</dbReference>
<evidence type="ECO:0000313" key="2">
    <source>
        <dbReference type="EMBL" id="SHJ22022.1"/>
    </source>
</evidence>
<evidence type="ECO:0000313" key="3">
    <source>
        <dbReference type="Proteomes" id="UP000184185"/>
    </source>
</evidence>
<name>A0A1M6HIQ1_PSEXY</name>
<evidence type="ECO:0008006" key="4">
    <source>
        <dbReference type="Google" id="ProtNLM"/>
    </source>
</evidence>
<dbReference type="RefSeq" id="WP_242939609.1">
    <property type="nucleotide sequence ID" value="NZ_FQYQ01000013.1"/>
</dbReference>
<dbReference type="Gene3D" id="1.10.260.40">
    <property type="entry name" value="lambda repressor-like DNA-binding domains"/>
    <property type="match status" value="1"/>
</dbReference>
<accession>A0A1M6HIQ1</accession>
<organism evidence="2 3">
    <name type="scientific">Pseudobutyrivibrio xylanivorans DSM 14809</name>
    <dbReference type="NCBI Taxonomy" id="1123012"/>
    <lineage>
        <taxon>Bacteria</taxon>
        <taxon>Bacillati</taxon>
        <taxon>Bacillota</taxon>
        <taxon>Clostridia</taxon>
        <taxon>Lachnospirales</taxon>
        <taxon>Lachnospiraceae</taxon>
        <taxon>Pseudobutyrivibrio</taxon>
    </lineage>
</organism>
<evidence type="ECO:0000256" key="1">
    <source>
        <dbReference type="SAM" id="MobiDB-lite"/>
    </source>
</evidence>
<feature type="region of interest" description="Disordered" evidence="1">
    <location>
        <begin position="1"/>
        <end position="24"/>
    </location>
</feature>
<proteinExistence type="predicted"/>
<dbReference type="CDD" id="cd00093">
    <property type="entry name" value="HTH_XRE"/>
    <property type="match status" value="1"/>
</dbReference>
<dbReference type="AlphaFoldDB" id="A0A1M6HIQ1"/>
<protein>
    <recommendedName>
        <fullName evidence="4">Helix-turn-helix</fullName>
    </recommendedName>
</protein>